<dbReference type="InterPro" id="IPR029062">
    <property type="entry name" value="Class_I_gatase-like"/>
</dbReference>
<gene>
    <name evidence="3" type="ORF">GCM10012282_68700</name>
</gene>
<dbReference type="SUPFAM" id="SSF52317">
    <property type="entry name" value="Class I glutamine amidotransferase-like"/>
    <property type="match status" value="1"/>
</dbReference>
<reference evidence="3" key="1">
    <citation type="journal article" date="2014" name="Int. J. Syst. Evol. Microbiol.">
        <title>Complete genome sequence of Corynebacterium casei LMG S-19264T (=DSM 44701T), isolated from a smear-ripened cheese.</title>
        <authorList>
            <consortium name="US DOE Joint Genome Institute (JGI-PGF)"/>
            <person name="Walter F."/>
            <person name="Albersmeier A."/>
            <person name="Kalinowski J."/>
            <person name="Ruckert C."/>
        </authorList>
    </citation>
    <scope>NUCLEOTIDE SEQUENCE</scope>
    <source>
        <strain evidence="3">CGMCC 4.7272</strain>
    </source>
</reference>
<accession>A0A917P4T2</accession>
<dbReference type="InterPro" id="IPR027478">
    <property type="entry name" value="LdcA_N"/>
</dbReference>
<dbReference type="InterPro" id="IPR040449">
    <property type="entry name" value="Peptidase_S66_N"/>
</dbReference>
<reference evidence="3" key="2">
    <citation type="submission" date="2020-09" db="EMBL/GenBank/DDBJ databases">
        <authorList>
            <person name="Sun Q."/>
            <person name="Zhou Y."/>
        </authorList>
    </citation>
    <scope>NUCLEOTIDE SEQUENCE</scope>
    <source>
        <strain evidence="3">CGMCC 4.7272</strain>
    </source>
</reference>
<sequence>MIAARGGKGAYRIVDDLDTDTLRRDPEPLVGFSDITHLHLALGPDAAWPACTAPSPPGATNGAGPHQPAPDHPDVLDASSATKTLHLTPTSLGEVLAEMAAEPARPMR</sequence>
<dbReference type="AlphaFoldDB" id="A0A917P4T2"/>
<feature type="domain" description="LD-carboxypeptidase N-terminal" evidence="2">
    <location>
        <begin position="2"/>
        <end position="46"/>
    </location>
</feature>
<keyword evidence="4" id="KW-1185">Reference proteome</keyword>
<comment type="caution">
    <text evidence="3">The sequence shown here is derived from an EMBL/GenBank/DDBJ whole genome shotgun (WGS) entry which is preliminary data.</text>
</comment>
<dbReference type="Gene3D" id="3.40.50.10740">
    <property type="entry name" value="Class I glutamine amidotransferase-like"/>
    <property type="match status" value="1"/>
</dbReference>
<evidence type="ECO:0000259" key="2">
    <source>
        <dbReference type="Pfam" id="PF02016"/>
    </source>
</evidence>
<dbReference type="Pfam" id="PF02016">
    <property type="entry name" value="Peptidase_S66"/>
    <property type="match status" value="1"/>
</dbReference>
<proteinExistence type="predicted"/>
<name>A0A917P4T2_9ACTN</name>
<evidence type="ECO:0000313" key="4">
    <source>
        <dbReference type="Proteomes" id="UP000625682"/>
    </source>
</evidence>
<evidence type="ECO:0000313" key="3">
    <source>
        <dbReference type="EMBL" id="GGJ61687.1"/>
    </source>
</evidence>
<dbReference type="Proteomes" id="UP000625682">
    <property type="component" value="Unassembled WGS sequence"/>
</dbReference>
<dbReference type="EMBL" id="BMMU01000033">
    <property type="protein sequence ID" value="GGJ61687.1"/>
    <property type="molecule type" value="Genomic_DNA"/>
</dbReference>
<feature type="region of interest" description="Disordered" evidence="1">
    <location>
        <begin position="49"/>
        <end position="77"/>
    </location>
</feature>
<organism evidence="3 4">
    <name type="scientific">Streptomyces lacrimifluminis</name>
    <dbReference type="NCBI Taxonomy" id="1500077"/>
    <lineage>
        <taxon>Bacteria</taxon>
        <taxon>Bacillati</taxon>
        <taxon>Actinomycetota</taxon>
        <taxon>Actinomycetes</taxon>
        <taxon>Kitasatosporales</taxon>
        <taxon>Streptomycetaceae</taxon>
        <taxon>Streptomyces</taxon>
    </lineage>
</organism>
<evidence type="ECO:0000256" key="1">
    <source>
        <dbReference type="SAM" id="MobiDB-lite"/>
    </source>
</evidence>
<protein>
    <recommendedName>
        <fullName evidence="2">LD-carboxypeptidase N-terminal domain-containing protein</fullName>
    </recommendedName>
</protein>